<dbReference type="EMBL" id="JAPQES010000002">
    <property type="protein sequence ID" value="MCY6370757.1"/>
    <property type="molecule type" value="Genomic_DNA"/>
</dbReference>
<dbReference type="Proteomes" id="UP001079657">
    <property type="component" value="Unassembled WGS sequence"/>
</dbReference>
<gene>
    <name evidence="2" type="ORF">OXH55_08950</name>
</gene>
<protein>
    <submittedName>
        <fullName evidence="2">Uncharacterized protein</fullName>
    </submittedName>
</protein>
<feature type="region of interest" description="Disordered" evidence="1">
    <location>
        <begin position="63"/>
        <end position="85"/>
    </location>
</feature>
<proteinExistence type="predicted"/>
<organism evidence="2 3">
    <name type="scientific">Clostridium ganghwense</name>
    <dbReference type="NCBI Taxonomy" id="312089"/>
    <lineage>
        <taxon>Bacteria</taxon>
        <taxon>Bacillati</taxon>
        <taxon>Bacillota</taxon>
        <taxon>Clostridia</taxon>
        <taxon>Eubacteriales</taxon>
        <taxon>Clostridiaceae</taxon>
        <taxon>Clostridium</taxon>
    </lineage>
</organism>
<sequence>MEFNSEDRMDMEYEMVPMPISMPMSMGMPGMIMPQMMEMSGMMMPQMMGMMGRMYQPDMMEMDEMEEEDYGEEEGNESRGKESYRPNEVNRILRKIERYNPGIFRTMGMYGIPYPTARRLCRRIIRLTLMYYDD</sequence>
<evidence type="ECO:0000313" key="2">
    <source>
        <dbReference type="EMBL" id="MCY6370757.1"/>
    </source>
</evidence>
<dbReference type="RefSeq" id="WP_268049582.1">
    <property type="nucleotide sequence ID" value="NZ_JAPQES010000002.1"/>
</dbReference>
<name>A0ABT4CNY6_9CLOT</name>
<accession>A0ABT4CNY6</accession>
<evidence type="ECO:0000256" key="1">
    <source>
        <dbReference type="SAM" id="MobiDB-lite"/>
    </source>
</evidence>
<keyword evidence="3" id="KW-1185">Reference proteome</keyword>
<evidence type="ECO:0000313" key="3">
    <source>
        <dbReference type="Proteomes" id="UP001079657"/>
    </source>
</evidence>
<feature type="compositionally biased region" description="Basic and acidic residues" evidence="1">
    <location>
        <begin position="76"/>
        <end position="85"/>
    </location>
</feature>
<feature type="compositionally biased region" description="Acidic residues" evidence="1">
    <location>
        <begin position="63"/>
        <end position="75"/>
    </location>
</feature>
<reference evidence="2" key="1">
    <citation type="submission" date="2022-12" db="EMBL/GenBank/DDBJ databases">
        <authorList>
            <person name="Wang J."/>
        </authorList>
    </citation>
    <scope>NUCLEOTIDE SEQUENCE</scope>
    <source>
        <strain evidence="2">HY-42-06</strain>
    </source>
</reference>
<comment type="caution">
    <text evidence="2">The sequence shown here is derived from an EMBL/GenBank/DDBJ whole genome shotgun (WGS) entry which is preliminary data.</text>
</comment>